<dbReference type="InterPro" id="IPR027417">
    <property type="entry name" value="P-loop_NTPase"/>
</dbReference>
<dbReference type="PRINTS" id="PR00300">
    <property type="entry name" value="CLPPROTEASEA"/>
</dbReference>
<keyword evidence="1" id="KW-0547">Nucleotide-binding</keyword>
<protein>
    <submittedName>
        <fullName evidence="4">OLC1v1008088C1</fullName>
    </submittedName>
</protein>
<dbReference type="GO" id="GO:0005524">
    <property type="term" value="F:ATP binding"/>
    <property type="evidence" value="ECO:0007669"/>
    <property type="project" value="UniProtKB-KW"/>
</dbReference>
<dbReference type="PANTHER" id="PTHR11638:SF18">
    <property type="entry name" value="HEAT SHOCK PROTEIN 104"/>
    <property type="match status" value="1"/>
</dbReference>
<dbReference type="GO" id="GO:0005737">
    <property type="term" value="C:cytoplasm"/>
    <property type="evidence" value="ECO:0007669"/>
    <property type="project" value="TreeGrafter"/>
</dbReference>
<dbReference type="SUPFAM" id="SSF52540">
    <property type="entry name" value="P-loop containing nucleoside triphosphate hydrolases"/>
    <property type="match status" value="2"/>
</dbReference>
<keyword evidence="5" id="KW-1185">Reference proteome</keyword>
<gene>
    <name evidence="4" type="ORF">OLC1_LOCUS16572</name>
</gene>
<evidence type="ECO:0000256" key="2">
    <source>
        <dbReference type="ARBA" id="ARBA00022840"/>
    </source>
</evidence>
<organism evidence="4 5">
    <name type="scientific">Oldenlandia corymbosa var. corymbosa</name>
    <dbReference type="NCBI Taxonomy" id="529605"/>
    <lineage>
        <taxon>Eukaryota</taxon>
        <taxon>Viridiplantae</taxon>
        <taxon>Streptophyta</taxon>
        <taxon>Embryophyta</taxon>
        <taxon>Tracheophyta</taxon>
        <taxon>Spermatophyta</taxon>
        <taxon>Magnoliopsida</taxon>
        <taxon>eudicotyledons</taxon>
        <taxon>Gunneridae</taxon>
        <taxon>Pentapetalae</taxon>
        <taxon>asterids</taxon>
        <taxon>lamiids</taxon>
        <taxon>Gentianales</taxon>
        <taxon>Rubiaceae</taxon>
        <taxon>Rubioideae</taxon>
        <taxon>Spermacoceae</taxon>
        <taxon>Hedyotis-Oldenlandia complex</taxon>
        <taxon>Oldenlandia</taxon>
    </lineage>
</organism>
<evidence type="ECO:0000256" key="1">
    <source>
        <dbReference type="ARBA" id="ARBA00022741"/>
    </source>
</evidence>
<evidence type="ECO:0000313" key="4">
    <source>
        <dbReference type="EMBL" id="CAI9108490.1"/>
    </source>
</evidence>
<dbReference type="Proteomes" id="UP001161247">
    <property type="component" value="Chromosome 6"/>
</dbReference>
<accession>A0AAV1DNA7</accession>
<keyword evidence="2" id="KW-0067">ATP-binding</keyword>
<name>A0AAV1DNA7_OLDCO</name>
<dbReference type="EMBL" id="OX459123">
    <property type="protein sequence ID" value="CAI9108490.1"/>
    <property type="molecule type" value="Genomic_DNA"/>
</dbReference>
<dbReference type="InterPro" id="IPR001270">
    <property type="entry name" value="ClpA/B"/>
</dbReference>
<proteinExistence type="predicted"/>
<dbReference type="PANTHER" id="PTHR11638">
    <property type="entry name" value="ATP-DEPENDENT CLP PROTEASE"/>
    <property type="match status" value="1"/>
</dbReference>
<evidence type="ECO:0000259" key="3">
    <source>
        <dbReference type="Pfam" id="PF07724"/>
    </source>
</evidence>
<dbReference type="InterPro" id="IPR003959">
    <property type="entry name" value="ATPase_AAA_core"/>
</dbReference>
<dbReference type="InterPro" id="IPR050130">
    <property type="entry name" value="ClpA_ClpB"/>
</dbReference>
<feature type="domain" description="ATPase AAA-type core" evidence="3">
    <location>
        <begin position="701"/>
        <end position="861"/>
    </location>
</feature>
<dbReference type="GO" id="GO:0016887">
    <property type="term" value="F:ATP hydrolysis activity"/>
    <property type="evidence" value="ECO:0007669"/>
    <property type="project" value="InterPro"/>
</dbReference>
<feature type="domain" description="ATPase AAA-type core" evidence="3">
    <location>
        <begin position="300"/>
        <end position="454"/>
    </location>
</feature>
<evidence type="ECO:0000313" key="5">
    <source>
        <dbReference type="Proteomes" id="UP001161247"/>
    </source>
</evidence>
<dbReference type="Pfam" id="PF07724">
    <property type="entry name" value="AAA_2"/>
    <property type="match status" value="2"/>
</dbReference>
<reference evidence="4" key="1">
    <citation type="submission" date="2023-03" db="EMBL/GenBank/DDBJ databases">
        <authorList>
            <person name="Julca I."/>
        </authorList>
    </citation>
    <scope>NUCLEOTIDE SEQUENCE</scope>
</reference>
<dbReference type="AlphaFoldDB" id="A0AAV1DNA7"/>
<sequence length="951" mass="107706">MATPPCRRSSKVELKFPKPKGPKHISLMEAIDGDEEQSALMKSIMKSVPDLKMEHGVRIPDSTVCWATYLTHRHFSETLSGRELEEMAVDILTSGCLLVKSEINNHADEKWMDELEYVFCRYIVESNELLRENPEPEQWLIRVAKEFDEARTVLSKLVSEQKPVLLQSLEGEEACYRHTQESLHKRLALTPGDISSACWTGDYLKCYHKLRKLDALAAEIENIQMQPDDDVMTLDRRHIGQVVSRLIGIPLPLLPTYGSTELSCLSSHISERVVCQDDAIRHIQESIFTNALLHPDRVKRPRASLLFLGPSAVGKTEVAKCITEVFFSSLDNLIHIDMSKYGELKQEYSGLQWLAETISKNPYSLILFKKIDKSHLDTMRTLLLDLVCGNLSDNGQHVNLSNVIVILTSNVGAEKLTSPSSIDQNPKCPEKTVHDHVLEEATTIFGADLLNALDGTVVFDSLARGVENATRHILRKRVQEISLNKLIASPSKHVLDLVSSNYFRQPDKGANAIEPWLEETVIPHLWSIVENMASKHHIPPYTVYIDTLVGTEELSFRLDETDLAEKWMYQHFNQSFRKSRSLYQKRNEIFELRNCLSSLPVPDPGDESNPETVIFLQKAMHASEICNKIIQPDEDLNKEIWHLEPKNTICVHASQCVLCENLKPRLLQLKKSNQNQAVNVFIDAVLESIDEPLGLDKKSPTSFLLMGLTSSTRSEFVNDLTNHFKMTEPGSSLLVRVDMSNEDSQSHLFCNSGSHESYALSMMEAVRICPHSILLFDLIEKANDSVLGTLLNILDTGMLNDGPSSMVDLRKTTIIVTTDLGNKDMISKFFGCSNPSTSKNTDAKEVQQRFRSEMVYRMNEIVLFDPLAQEKMNIVRLPLKREGALLQLDLRKSRKLIHSLFGNNAALLEDSDLQMIEESMDSDWVYTIDHDEDESRKKGRGLINSLFSKHF</sequence>
<dbReference type="GO" id="GO:0034605">
    <property type="term" value="P:cellular response to heat"/>
    <property type="evidence" value="ECO:0007669"/>
    <property type="project" value="TreeGrafter"/>
</dbReference>
<dbReference type="Gene3D" id="3.40.50.300">
    <property type="entry name" value="P-loop containing nucleotide triphosphate hydrolases"/>
    <property type="match status" value="2"/>
</dbReference>